<feature type="transmembrane region" description="Helical" evidence="28">
    <location>
        <begin position="292"/>
        <end position="313"/>
    </location>
</feature>
<feature type="transmembrane region" description="Helical" evidence="28">
    <location>
        <begin position="259"/>
        <end position="285"/>
    </location>
</feature>
<evidence type="ECO:0000256" key="12">
    <source>
        <dbReference type="ARBA" id="ARBA00022847"/>
    </source>
</evidence>
<keyword evidence="11" id="KW-0967">Endosome</keyword>
<evidence type="ECO:0000256" key="4">
    <source>
        <dbReference type="ARBA" id="ARBA00004565"/>
    </source>
</evidence>
<dbReference type="GO" id="GO:0016324">
    <property type="term" value="C:apical plasma membrane"/>
    <property type="evidence" value="ECO:0007669"/>
    <property type="project" value="UniProtKB-SubCell"/>
</dbReference>
<accession>A0AAR2K3C3</accession>
<keyword evidence="18 28" id="KW-0472">Membrane</keyword>
<feature type="transmembrane region" description="Helical" evidence="28">
    <location>
        <begin position="88"/>
        <end position="110"/>
    </location>
</feature>
<keyword evidence="6" id="KW-1003">Cell membrane</keyword>
<keyword evidence="10" id="KW-0479">Metal-binding</keyword>
<keyword evidence="20" id="KW-0868">Chloride</keyword>
<feature type="transmembrane region" description="Helical" evidence="28">
    <location>
        <begin position="226"/>
        <end position="247"/>
    </location>
</feature>
<dbReference type="InterPro" id="IPR050746">
    <property type="entry name" value="DAACS"/>
</dbReference>
<feature type="transmembrane region" description="Helical" evidence="28">
    <location>
        <begin position="52"/>
        <end position="76"/>
    </location>
</feature>
<dbReference type="GeneTree" id="ENSGT00940000155397"/>
<comment type="catalytic activity">
    <reaction evidence="27">
        <text>K(+)(in) + L-cysteine(out) + 3 Na(+)(out) + H(+)(out) = K(+)(out) + L-cysteine(in) + 3 Na(+)(in) + H(+)(in)</text>
        <dbReference type="Rhea" id="RHEA:82559"/>
        <dbReference type="ChEBI" id="CHEBI:15378"/>
        <dbReference type="ChEBI" id="CHEBI:29101"/>
        <dbReference type="ChEBI" id="CHEBI:29103"/>
        <dbReference type="ChEBI" id="CHEBI:35235"/>
    </reaction>
</comment>
<dbReference type="GO" id="GO:0031902">
    <property type="term" value="C:late endosome membrane"/>
    <property type="evidence" value="ECO:0007669"/>
    <property type="project" value="UniProtKB-SubCell"/>
</dbReference>
<feature type="transmembrane region" description="Helical" evidence="28">
    <location>
        <begin position="393"/>
        <end position="419"/>
    </location>
</feature>
<evidence type="ECO:0000256" key="16">
    <source>
        <dbReference type="ARBA" id="ARBA00023018"/>
    </source>
</evidence>
<evidence type="ECO:0000256" key="26">
    <source>
        <dbReference type="ARBA" id="ARBA00049118"/>
    </source>
</evidence>
<dbReference type="Gene3D" id="1.10.3860.10">
    <property type="entry name" value="Sodium:dicarboxylate symporter"/>
    <property type="match status" value="1"/>
</dbReference>
<dbReference type="Proteomes" id="UP001501920">
    <property type="component" value="Chromosome 22"/>
</dbReference>
<comment type="subcellular location">
    <subcellularLocation>
        <location evidence="3">Apical cell membrane</location>
        <topology evidence="3">Multi-pass membrane protein</topology>
    </subcellularLocation>
    <subcellularLocation>
        <location evidence="1">Early endosome membrane</location>
    </subcellularLocation>
    <subcellularLocation>
        <location evidence="2">Late endosome membrane</location>
    </subcellularLocation>
    <subcellularLocation>
        <location evidence="28">Membrane</location>
        <topology evidence="28">Multi-pass membrane protein</topology>
    </subcellularLocation>
    <subcellularLocation>
        <location evidence="4">Recycling endosome membrane</location>
    </subcellularLocation>
    <subcellularLocation>
        <location evidence="21">Synapse</location>
        <location evidence="21">Synaptosome</location>
    </subcellularLocation>
</comment>
<evidence type="ECO:0000256" key="24">
    <source>
        <dbReference type="ARBA" id="ARBA00047601"/>
    </source>
</evidence>
<organism evidence="29 30">
    <name type="scientific">Pygocentrus nattereri</name>
    <name type="common">Red-bellied piranha</name>
    <dbReference type="NCBI Taxonomy" id="42514"/>
    <lineage>
        <taxon>Eukaryota</taxon>
        <taxon>Metazoa</taxon>
        <taxon>Chordata</taxon>
        <taxon>Craniata</taxon>
        <taxon>Vertebrata</taxon>
        <taxon>Euteleostomi</taxon>
        <taxon>Actinopterygii</taxon>
        <taxon>Neopterygii</taxon>
        <taxon>Teleostei</taxon>
        <taxon>Ostariophysi</taxon>
        <taxon>Characiformes</taxon>
        <taxon>Characoidei</taxon>
        <taxon>Pygocentrus</taxon>
    </lineage>
</organism>
<evidence type="ECO:0000256" key="28">
    <source>
        <dbReference type="RuleBase" id="RU361216"/>
    </source>
</evidence>
<keyword evidence="17" id="KW-0915">Sodium</keyword>
<evidence type="ECO:0000256" key="14">
    <source>
        <dbReference type="ARBA" id="ARBA00022970"/>
    </source>
</evidence>
<keyword evidence="16" id="KW-0770">Synapse</keyword>
<comment type="catalytic activity">
    <reaction evidence="24">
        <text>K(+)(in) + L-glutamate(out) + 3 Na(+)(out) + H(+)(out) = K(+)(out) + L-glutamate(in) + 3 Na(+)(in) + H(+)(in)</text>
        <dbReference type="Rhea" id="RHEA:70699"/>
        <dbReference type="ChEBI" id="CHEBI:15378"/>
        <dbReference type="ChEBI" id="CHEBI:29101"/>
        <dbReference type="ChEBI" id="CHEBI:29103"/>
        <dbReference type="ChEBI" id="CHEBI:29985"/>
    </reaction>
</comment>
<evidence type="ECO:0000256" key="19">
    <source>
        <dbReference type="ARBA" id="ARBA00023180"/>
    </source>
</evidence>
<sequence length="510" mass="56047">MEQRLKPCVKRHGLLFTTMLSALLGVGVGVLVREYGSLSRLDRYYFSFPGEILMQMLKMVVLPLVFSSIITGVAALQSEASGRIGLRAVLYYLSTTIMATILGVVLVVTIKPGEPSHSTNVDLAGTSGKVSTVDAMLDLIRNMFPDNLVQACFQQVNMTVKLYHLIISCLVSMKDYKLVASYSDSINVLGIIVFSILFGLSIAKTGKQGRLLLELFKALNEATMKIVQIMMFYMPVGILFLIASKIIEVEDWNIFRKLGLYMLTVLVGLVIHSMVVLPLLYVLVVRRNPYKFAWGMAHALLTALMISSSSATLPVTLHCAEHNNRIDKRITRFMLPIGATINMDGAALYEAVAAVFIAQINNYALDFGQITTICITATAASTGAAGVPNAGMVSMIIVLSAVGLPINDVTLLLIVDWVLDRCRTAVNILGDAFGAGIVEKLSQKELEMTAGIKFFFTEEPLKNHVSNSIWIDMVYALVLTNPVRIVMSLNFFISIFLIVISLYIYQLCVL</sequence>
<evidence type="ECO:0000256" key="8">
    <source>
        <dbReference type="ARBA" id="ARBA00022599"/>
    </source>
</evidence>
<comment type="catalytic activity">
    <reaction evidence="26">
        <text>D-aspartate(out) + K(+)(in) + 3 Na(+)(out) + H(+)(out) = D-aspartate(in) + K(+)(out) + 3 Na(+)(in) + H(+)(in)</text>
        <dbReference type="Rhea" id="RHEA:71379"/>
        <dbReference type="ChEBI" id="CHEBI:15378"/>
        <dbReference type="ChEBI" id="CHEBI:29101"/>
        <dbReference type="ChEBI" id="CHEBI:29103"/>
        <dbReference type="ChEBI" id="CHEBI:29990"/>
    </reaction>
</comment>
<evidence type="ECO:0000256" key="25">
    <source>
        <dbReference type="ARBA" id="ARBA00048715"/>
    </source>
</evidence>
<keyword evidence="9 28" id="KW-0812">Transmembrane</keyword>
<dbReference type="GO" id="GO:0046872">
    <property type="term" value="F:metal ion binding"/>
    <property type="evidence" value="ECO:0007669"/>
    <property type="project" value="UniProtKB-KW"/>
</dbReference>
<dbReference type="PROSITE" id="PS00713">
    <property type="entry name" value="NA_DICARBOXYL_SYMP_1"/>
    <property type="match status" value="1"/>
</dbReference>
<reference evidence="29" key="2">
    <citation type="submission" date="2025-08" db="UniProtKB">
        <authorList>
            <consortium name="Ensembl"/>
        </authorList>
    </citation>
    <scope>IDENTIFICATION</scope>
</reference>
<dbReference type="SUPFAM" id="SSF118215">
    <property type="entry name" value="Proton glutamate symport protein"/>
    <property type="match status" value="1"/>
</dbReference>
<evidence type="ECO:0000256" key="7">
    <source>
        <dbReference type="ARBA" id="ARBA00022553"/>
    </source>
</evidence>
<dbReference type="PANTHER" id="PTHR11958:SF109">
    <property type="entry name" value="EXCITATORY AMINO ACID TRANSPORTER 3"/>
    <property type="match status" value="1"/>
</dbReference>
<comment type="catalytic activity">
    <reaction evidence="25">
        <text>K(+)(in) + L-aspartate(out) + 3 Na(+)(out) + H(+)(out) = K(+)(out) + L-aspartate(in) + 3 Na(+)(in) + H(+)(in)</text>
        <dbReference type="Rhea" id="RHEA:70851"/>
        <dbReference type="ChEBI" id="CHEBI:15378"/>
        <dbReference type="ChEBI" id="CHEBI:29101"/>
        <dbReference type="ChEBI" id="CHEBI:29103"/>
        <dbReference type="ChEBI" id="CHEBI:29991"/>
    </reaction>
</comment>
<keyword evidence="5 28" id="KW-0813">Transport</keyword>
<dbReference type="GO" id="GO:0043005">
    <property type="term" value="C:neuron projection"/>
    <property type="evidence" value="ECO:0007669"/>
    <property type="project" value="UniProtKB-KW"/>
</dbReference>
<evidence type="ECO:0000256" key="21">
    <source>
        <dbReference type="ARBA" id="ARBA00034102"/>
    </source>
</evidence>
<feature type="transmembrane region" description="Helical" evidence="28">
    <location>
        <begin position="333"/>
        <end position="358"/>
    </location>
</feature>
<dbReference type="GO" id="GO:0015501">
    <property type="term" value="F:glutamate:sodium symporter activity"/>
    <property type="evidence" value="ECO:0007669"/>
    <property type="project" value="TreeGrafter"/>
</dbReference>
<gene>
    <name evidence="29" type="primary">SLC1A1</name>
</gene>
<keyword evidence="15 28" id="KW-1133">Transmembrane helix</keyword>
<dbReference type="AlphaFoldDB" id="A0AAR2K3C3"/>
<evidence type="ECO:0000256" key="11">
    <source>
        <dbReference type="ARBA" id="ARBA00022753"/>
    </source>
</evidence>
<dbReference type="GO" id="GO:0005313">
    <property type="term" value="F:L-glutamate transmembrane transporter activity"/>
    <property type="evidence" value="ECO:0007669"/>
    <property type="project" value="TreeGrafter"/>
</dbReference>
<evidence type="ECO:0000256" key="3">
    <source>
        <dbReference type="ARBA" id="ARBA00004424"/>
    </source>
</evidence>
<dbReference type="InterPro" id="IPR018107">
    <property type="entry name" value="Na-dicarboxylate_symporter_CS"/>
</dbReference>
<keyword evidence="12 28" id="KW-0769">Symport</keyword>
<protein>
    <recommendedName>
        <fullName evidence="28">Amino acid transporter</fullName>
    </recommendedName>
</protein>
<evidence type="ECO:0000256" key="5">
    <source>
        <dbReference type="ARBA" id="ARBA00022448"/>
    </source>
</evidence>
<dbReference type="GO" id="GO:0045202">
    <property type="term" value="C:synapse"/>
    <property type="evidence" value="ECO:0007669"/>
    <property type="project" value="UniProtKB-SubCell"/>
</dbReference>
<feature type="transmembrane region" description="Helical" evidence="28">
    <location>
        <begin position="186"/>
        <end position="205"/>
    </location>
</feature>
<keyword evidence="30" id="KW-1185">Reference proteome</keyword>
<keyword evidence="13" id="KW-0630">Potassium</keyword>
<evidence type="ECO:0000256" key="17">
    <source>
        <dbReference type="ARBA" id="ARBA00023053"/>
    </source>
</evidence>
<keyword evidence="7" id="KW-0597">Phosphoprotein</keyword>
<keyword evidence="19" id="KW-0325">Glycoprotein</keyword>
<evidence type="ECO:0000256" key="20">
    <source>
        <dbReference type="ARBA" id="ARBA00023214"/>
    </source>
</evidence>
<dbReference type="PROSITE" id="PS00714">
    <property type="entry name" value="NA_DICARBOXYL_SYMP_2"/>
    <property type="match status" value="1"/>
</dbReference>
<feature type="transmembrane region" description="Helical" evidence="28">
    <location>
        <begin position="12"/>
        <end position="32"/>
    </location>
</feature>
<evidence type="ECO:0000313" key="30">
    <source>
        <dbReference type="Proteomes" id="UP001501920"/>
    </source>
</evidence>
<evidence type="ECO:0000256" key="18">
    <source>
        <dbReference type="ARBA" id="ARBA00023136"/>
    </source>
</evidence>
<evidence type="ECO:0000256" key="22">
    <source>
        <dbReference type="ARBA" id="ARBA00037996"/>
    </source>
</evidence>
<dbReference type="GO" id="GO:0031901">
    <property type="term" value="C:early endosome membrane"/>
    <property type="evidence" value="ECO:0007669"/>
    <property type="project" value="UniProtKB-SubCell"/>
</dbReference>
<dbReference type="Pfam" id="PF00375">
    <property type="entry name" value="SDF"/>
    <property type="match status" value="1"/>
</dbReference>
<evidence type="ECO:0000256" key="6">
    <source>
        <dbReference type="ARBA" id="ARBA00022475"/>
    </source>
</evidence>
<evidence type="ECO:0000256" key="2">
    <source>
        <dbReference type="ARBA" id="ARBA00004414"/>
    </source>
</evidence>
<evidence type="ECO:0000256" key="1">
    <source>
        <dbReference type="ARBA" id="ARBA00004146"/>
    </source>
</evidence>
<evidence type="ECO:0000313" key="29">
    <source>
        <dbReference type="Ensembl" id="ENSPNAP00000056954.1"/>
    </source>
</evidence>
<evidence type="ECO:0000256" key="9">
    <source>
        <dbReference type="ARBA" id="ARBA00022692"/>
    </source>
</evidence>
<dbReference type="GO" id="GO:0055038">
    <property type="term" value="C:recycling endosome membrane"/>
    <property type="evidence" value="ECO:0007669"/>
    <property type="project" value="UniProtKB-SubCell"/>
</dbReference>
<evidence type="ECO:0000256" key="27">
    <source>
        <dbReference type="ARBA" id="ARBA00049885"/>
    </source>
</evidence>
<keyword evidence="14" id="KW-0029">Amino-acid transport</keyword>
<evidence type="ECO:0000256" key="23">
    <source>
        <dbReference type="ARBA" id="ARBA00045494"/>
    </source>
</evidence>
<dbReference type="InterPro" id="IPR001991">
    <property type="entry name" value="Na-dicarboxylate_symporter"/>
</dbReference>
<dbReference type="Ensembl" id="ENSPNAT00000086075.1">
    <property type="protein sequence ID" value="ENSPNAP00000056954.1"/>
    <property type="gene ID" value="ENSPNAG00000015408.2"/>
</dbReference>
<dbReference type="PANTHER" id="PTHR11958">
    <property type="entry name" value="SODIUM/DICARBOXYLATE SYMPORTER-RELATED"/>
    <property type="match status" value="1"/>
</dbReference>
<keyword evidence="8" id="KW-0771">Synaptosome</keyword>
<evidence type="ECO:0000256" key="15">
    <source>
        <dbReference type="ARBA" id="ARBA00022989"/>
    </source>
</evidence>
<comment type="function">
    <text evidence="23">Sodium-dependent, high-affinity amino acid transporter that mediates the uptake of L-glutamate and also L-aspartate and D-aspartate. Can also transport L-cysteine. Functions as a symporter that transports one amino acid molecule together with two or three Na(+) ions and one proton, in parallel with the counter-transport of one K(+) ion. Mediates Cl(-) flux that is not coupled to amino acid transport; this avoids the accumulation of negative charges due to aspartate and Na(+) symport. Plays an important role in L-glutamate and L-aspartate reabsorption in renal tubuli. Plays a redundant role in the rapid removal of released glutamate from the synaptic cleft, which is essential for terminating the postsynaptic action of glutamate. Contributes to glutathione biosynthesis and protection against oxidative stress via its role in L-glutamate and L-cysteine transport. Negatively regulated by ARL6IP5.</text>
</comment>
<reference evidence="29 30" key="1">
    <citation type="submission" date="2020-10" db="EMBL/GenBank/DDBJ databases">
        <title>Pygocentrus nattereri (red-bellied piranha) genome, fPygNat1, primary haplotype.</title>
        <authorList>
            <person name="Myers G."/>
            <person name="Meyer A."/>
            <person name="Karagic N."/>
            <person name="Pippel M."/>
            <person name="Winkler S."/>
            <person name="Tracey A."/>
            <person name="Wood J."/>
            <person name="Formenti G."/>
            <person name="Howe K."/>
            <person name="Fedrigo O."/>
            <person name="Jarvis E.D."/>
        </authorList>
    </citation>
    <scope>NUCLEOTIDE SEQUENCE [LARGE SCALE GENOMIC DNA]</scope>
</reference>
<name>A0AAR2K3C3_PYGNA</name>
<dbReference type="GO" id="GO:0033229">
    <property type="term" value="F:cysteine transmembrane transporter activity"/>
    <property type="evidence" value="ECO:0007669"/>
    <property type="project" value="TreeGrafter"/>
</dbReference>
<dbReference type="PRINTS" id="PR00173">
    <property type="entry name" value="EDTRNSPORT"/>
</dbReference>
<evidence type="ECO:0000256" key="10">
    <source>
        <dbReference type="ARBA" id="ARBA00022723"/>
    </source>
</evidence>
<reference evidence="29" key="3">
    <citation type="submission" date="2025-09" db="UniProtKB">
        <authorList>
            <consortium name="Ensembl"/>
        </authorList>
    </citation>
    <scope>IDENTIFICATION</scope>
</reference>
<evidence type="ECO:0000256" key="13">
    <source>
        <dbReference type="ARBA" id="ARBA00022958"/>
    </source>
</evidence>
<proteinExistence type="inferred from homology"/>
<comment type="similarity">
    <text evidence="22">Belongs to the dicarboxylate/amino acid:cation symporter (DAACS) (TC 2.A.23) family. SLC1A1 subfamily.</text>
</comment>
<feature type="transmembrane region" description="Helical" evidence="28">
    <location>
        <begin position="485"/>
        <end position="505"/>
    </location>
</feature>
<dbReference type="InterPro" id="IPR036458">
    <property type="entry name" value="Na:dicarbo_symporter_sf"/>
</dbReference>